<gene>
    <name evidence="2" type="ORF">A1Q1_04340</name>
</gene>
<feature type="compositionally biased region" description="Polar residues" evidence="1">
    <location>
        <begin position="393"/>
        <end position="408"/>
    </location>
</feature>
<evidence type="ECO:0000256" key="1">
    <source>
        <dbReference type="SAM" id="MobiDB-lite"/>
    </source>
</evidence>
<feature type="region of interest" description="Disordered" evidence="1">
    <location>
        <begin position="140"/>
        <end position="201"/>
    </location>
</feature>
<dbReference type="EMBL" id="ALBS01000026">
    <property type="protein sequence ID" value="EJT52433.1"/>
    <property type="molecule type" value="Genomic_DNA"/>
</dbReference>
<feature type="compositionally biased region" description="Basic and acidic residues" evidence="1">
    <location>
        <begin position="153"/>
        <end position="166"/>
    </location>
</feature>
<proteinExistence type="predicted"/>
<reference evidence="2 3" key="1">
    <citation type="journal article" date="2012" name="Eukaryot. Cell">
        <title>Draft genome sequence of CBS 2479, the standard type strain of Trichosporon asahii.</title>
        <authorList>
            <person name="Yang R.Y."/>
            <person name="Li H.T."/>
            <person name="Zhu H."/>
            <person name="Zhou G.P."/>
            <person name="Wang M."/>
            <person name="Wang L."/>
        </authorList>
    </citation>
    <scope>NUCLEOTIDE SEQUENCE [LARGE SCALE GENOMIC DNA]</scope>
    <source>
        <strain evidence="3">ATCC 90039 / CBS 2479 / JCM 2466 / KCTC 7840 / NCYC 2677 / UAMH 7654</strain>
    </source>
</reference>
<feature type="region of interest" description="Disordered" evidence="1">
    <location>
        <begin position="230"/>
        <end position="271"/>
    </location>
</feature>
<evidence type="ECO:0008006" key="4">
    <source>
        <dbReference type="Google" id="ProtNLM"/>
    </source>
</evidence>
<dbReference type="VEuPathDB" id="FungiDB:A1Q1_04340"/>
<dbReference type="GeneID" id="25987853"/>
<dbReference type="Proteomes" id="UP000002748">
    <property type="component" value="Unassembled WGS sequence"/>
</dbReference>
<sequence>MGVLVSLLAKWDDFPDYNNDSDSPDDEDEDEPVRRAAFAVFLRELWRQTGYFMRLIFELYYQSLLPSFPPSYSTIMRSARSLYRYLRRQRKREYKVNIAKRKKARRRRMKAPYFTGGWYPIPRVPEKVWERSRRGSRAYYTDKNEPNDEWEDDAKGGQENIVRDDPPPYSAIDANKSVSGSETERAEGGRTSSRRPFVRELPPHMTIVRRRGNAMSSGVAYPRPQHYRDILRFSPGAGNDRRNYFDRRADDDSGGQRSTQTNRGHGHQNRAANVGYGHGLGGHGDNDITNGGSMYGDFYDTPDVTLIRGLLGLGSARINGPGASVNDCNNVDGRPTPNDRVTARGDDMFCNGSVADTDTAEALGGPLLEAAIQELKDEGPHTGGDDPAVCPSPSDTDLFQWSKSPTETPKTDPRPIKKPIKSGRDFGPAQRVSGGRARHLKPKIDEKRVKALGDWYDQWMEGRAARKKQLVDDADCGKVDKKPNGDLNKETDVIPALPTEVMQVVVRFADYASVLALRASNSALRDLIDKELRGTDLLVTRSYSDNPYVARLLVPGHPEWGATPFLSPYTSPAQQRSALSRVKRVEIKKLPPSGELNTLLGYLPPTALVKVHHAELRLGCGGPAWVPFHCLPTVSLISVLYDPHCACTDGAHFRAGVSWLHTSVLAITLSRWAFDARTCRMVSDLAQSSHDVLEIRLDMEKEMAEQNEFRKGVKTHEGWGREKHIKVLMGVGMWWAVAEVRAWVASVLKVKVERVHAENEDAGRRSWSTPGVGVGAM</sequence>
<protein>
    <recommendedName>
        <fullName evidence="4">F-box domain-containing protein</fullName>
    </recommendedName>
</protein>
<comment type="caution">
    <text evidence="2">The sequence shown here is derived from an EMBL/GenBank/DDBJ whole genome shotgun (WGS) entry which is preliminary data.</text>
</comment>
<organism evidence="2 3">
    <name type="scientific">Trichosporon asahii var. asahii (strain ATCC 90039 / CBS 2479 / JCM 2466 / KCTC 7840 / NBRC 103889/ NCYC 2677 / UAMH 7654)</name>
    <name type="common">Yeast</name>
    <dbReference type="NCBI Taxonomy" id="1186058"/>
    <lineage>
        <taxon>Eukaryota</taxon>
        <taxon>Fungi</taxon>
        <taxon>Dikarya</taxon>
        <taxon>Basidiomycota</taxon>
        <taxon>Agaricomycotina</taxon>
        <taxon>Tremellomycetes</taxon>
        <taxon>Trichosporonales</taxon>
        <taxon>Trichosporonaceae</taxon>
        <taxon>Trichosporon</taxon>
    </lineage>
</organism>
<feature type="compositionally biased region" description="Basic and acidic residues" evidence="1">
    <location>
        <begin position="239"/>
        <end position="251"/>
    </location>
</feature>
<feature type="region of interest" description="Disordered" evidence="1">
    <location>
        <begin position="377"/>
        <end position="438"/>
    </location>
</feature>
<dbReference type="HOGENOM" id="CLU_360235_0_0_1"/>
<name>J5RFY4_TRIAS</name>
<accession>J5RFY4</accession>
<dbReference type="RefSeq" id="XP_014183859.1">
    <property type="nucleotide sequence ID" value="XM_014328384.1"/>
</dbReference>
<dbReference type="AlphaFoldDB" id="J5RFY4"/>
<evidence type="ECO:0000313" key="3">
    <source>
        <dbReference type="Proteomes" id="UP000002748"/>
    </source>
</evidence>
<dbReference type="KEGG" id="tasa:A1Q1_04340"/>
<evidence type="ECO:0000313" key="2">
    <source>
        <dbReference type="EMBL" id="EJT52433.1"/>
    </source>
</evidence>